<dbReference type="GO" id="GO:0033617">
    <property type="term" value="P:mitochondrial respiratory chain complex IV assembly"/>
    <property type="evidence" value="ECO:0007669"/>
    <property type="project" value="TreeGrafter"/>
</dbReference>
<keyword evidence="5" id="KW-0472">Membrane</keyword>
<keyword evidence="4" id="KW-1133">Transmembrane helix</keyword>
<dbReference type="AlphaFoldDB" id="A0A8J6EZ38"/>
<evidence type="ECO:0000256" key="3">
    <source>
        <dbReference type="ARBA" id="ARBA00022692"/>
    </source>
</evidence>
<evidence type="ECO:0000256" key="6">
    <source>
        <dbReference type="RuleBase" id="RU363076"/>
    </source>
</evidence>
<keyword evidence="6" id="KW-0999">Mitochondrion inner membrane</keyword>
<dbReference type="PROSITE" id="PS50895">
    <property type="entry name" value="SURF1"/>
    <property type="match status" value="1"/>
</dbReference>
<dbReference type="Proteomes" id="UP000770717">
    <property type="component" value="Unassembled WGS sequence"/>
</dbReference>
<dbReference type="OrthoDB" id="10040024at2759"/>
<evidence type="ECO:0000256" key="5">
    <source>
        <dbReference type="ARBA" id="ARBA00023136"/>
    </source>
</evidence>
<gene>
    <name evidence="7" type="ORF">GDO78_012922</name>
</gene>
<dbReference type="CDD" id="cd06662">
    <property type="entry name" value="SURF1"/>
    <property type="match status" value="1"/>
</dbReference>
<dbReference type="PANTHER" id="PTHR23427:SF2">
    <property type="entry name" value="SURFEIT LOCUS PROTEIN 1"/>
    <property type="match status" value="1"/>
</dbReference>
<reference evidence="7" key="1">
    <citation type="thesis" date="2020" institute="ProQuest LLC" country="789 East Eisenhower Parkway, Ann Arbor, MI, USA">
        <title>Comparative Genomics and Chromosome Evolution.</title>
        <authorList>
            <person name="Mudd A.B."/>
        </authorList>
    </citation>
    <scope>NUCLEOTIDE SEQUENCE</scope>
    <source>
        <strain evidence="7">HN-11 Male</strain>
        <tissue evidence="7">Kidney and liver</tissue>
    </source>
</reference>
<dbReference type="EMBL" id="WNTK01000009">
    <property type="protein sequence ID" value="KAG9477670.1"/>
    <property type="molecule type" value="Genomic_DNA"/>
</dbReference>
<dbReference type="InterPro" id="IPR045214">
    <property type="entry name" value="Surf1/Surf4"/>
</dbReference>
<comment type="function">
    <text evidence="6">Probably involved in the biogenesis of the COX complex.</text>
</comment>
<dbReference type="PANTHER" id="PTHR23427">
    <property type="entry name" value="SURFEIT LOCUS PROTEIN"/>
    <property type="match status" value="1"/>
</dbReference>
<evidence type="ECO:0000256" key="2">
    <source>
        <dbReference type="ARBA" id="ARBA00007165"/>
    </source>
</evidence>
<keyword evidence="8" id="KW-1185">Reference proteome</keyword>
<dbReference type="Pfam" id="PF02104">
    <property type="entry name" value="SURF1"/>
    <property type="match status" value="1"/>
</dbReference>
<keyword evidence="3" id="KW-0812">Transmembrane</keyword>
<evidence type="ECO:0000256" key="1">
    <source>
        <dbReference type="ARBA" id="ARBA00004370"/>
    </source>
</evidence>
<organism evidence="7 8">
    <name type="scientific">Eleutherodactylus coqui</name>
    <name type="common">Puerto Rican coqui</name>
    <dbReference type="NCBI Taxonomy" id="57060"/>
    <lineage>
        <taxon>Eukaryota</taxon>
        <taxon>Metazoa</taxon>
        <taxon>Chordata</taxon>
        <taxon>Craniata</taxon>
        <taxon>Vertebrata</taxon>
        <taxon>Euteleostomi</taxon>
        <taxon>Amphibia</taxon>
        <taxon>Batrachia</taxon>
        <taxon>Anura</taxon>
        <taxon>Neobatrachia</taxon>
        <taxon>Hyloidea</taxon>
        <taxon>Eleutherodactylidae</taxon>
        <taxon>Eleutherodactylinae</taxon>
        <taxon>Eleutherodactylus</taxon>
        <taxon>Eleutherodactylus</taxon>
    </lineage>
</organism>
<dbReference type="GO" id="GO:0005743">
    <property type="term" value="C:mitochondrial inner membrane"/>
    <property type="evidence" value="ECO:0007669"/>
    <property type="project" value="UniProtKB-SubCell"/>
</dbReference>
<comment type="subcellular location">
    <subcellularLocation>
        <location evidence="1">Membrane</location>
    </subcellularLocation>
    <subcellularLocation>
        <location evidence="6">Mitochondrion inner membrane</location>
        <topology evidence="6">Multi-pass membrane protein</topology>
    </subcellularLocation>
</comment>
<evidence type="ECO:0000313" key="8">
    <source>
        <dbReference type="Proteomes" id="UP000770717"/>
    </source>
</evidence>
<comment type="caution">
    <text evidence="7">The sequence shown here is derived from an EMBL/GenBank/DDBJ whole genome shotgun (WGS) entry which is preliminary data.</text>
</comment>
<protein>
    <recommendedName>
        <fullName evidence="6">SURF1-like protein</fullName>
    </recommendedName>
</protein>
<keyword evidence="6" id="KW-0496">Mitochondrion</keyword>
<evidence type="ECO:0000256" key="4">
    <source>
        <dbReference type="ARBA" id="ARBA00022989"/>
    </source>
</evidence>
<name>A0A8J6EZ38_ELECQ</name>
<evidence type="ECO:0000313" key="7">
    <source>
        <dbReference type="EMBL" id="KAG9477670.1"/>
    </source>
</evidence>
<dbReference type="InterPro" id="IPR002994">
    <property type="entry name" value="Surf1/Shy1"/>
</dbReference>
<sequence length="302" mass="34162">MYRVLVLLRGPAATTPRQSSRCALLLRTGLTPYCVQPRSHPWSLPRCPGSGSQRFFSSSTSTESSKDSLVKWLLFLIPVASFGLGVWQIQRRKWKLNLIEQLEAQTTSTPIPLPIDPAELQTMEFRPVTVRGHFDHSKELYVRPRTLVKPSNESGGMGPQENGAHVITPFICTDLGITILVNRGFVPTRKLNPQTRMKGQIDEEQDLVGIVRLTETRQQFAPKNDVQRNVWYYRDLAAMAEKTGAEPIYIEADYGSTVPGGPIGGQTRTTLRNEHLQYTVTWFSLSAFTSILWYQKFIRRAL</sequence>
<proteinExistence type="inferred from homology"/>
<accession>A0A8J6EZ38</accession>
<comment type="similarity">
    <text evidence="2 6">Belongs to the SURF1 family.</text>
</comment>